<evidence type="ECO:0000313" key="1">
    <source>
        <dbReference type="EMBL" id="APC46406.1"/>
    </source>
</evidence>
<reference evidence="1 2" key="1">
    <citation type="submission" date="2016-09" db="EMBL/GenBank/DDBJ databases">
        <title>Complete Genome Sequence of Streptomyces 5a phage BRock.</title>
        <authorList>
            <person name="Crossman A."/>
            <person name="Baron S."/>
            <person name="Jamdagni P."/>
            <person name="Khatri P."/>
            <person name="Sharma D."/>
            <person name="Pandey M."/>
            <person name="Goyal S."/>
            <person name="Kumar S."/>
            <person name="Phogat A."/>
            <person name="Chawla G."/>
            <person name="Pasricha M."/>
            <person name="Gupta K."/>
            <person name="Bazzad D."/>
            <person name="Aggarwal V."/>
            <person name="Poughat A."/>
            <person name="Singh K."/>
            <person name="Rana P."/>
            <person name="Gautam R."/>
            <person name="Sharma V."/>
            <person name="Tyagi D."/>
            <person name="Shahi A."/>
            <person name="Jangra N."/>
            <person name="Malik M."/>
            <person name="Sidhu P.K."/>
            <person name="Malik S."/>
            <person name="Ghalyan Y."/>
            <person name="Sharma S.S."/>
            <person name="Malik A."/>
            <person name="Chuttani R."/>
            <person name="Bamal N."/>
            <person name="Bhadula D."/>
            <person name="Batra A."/>
            <person name="Temple L."/>
            <person name="Nehra K."/>
        </authorList>
    </citation>
    <scope>NUCLEOTIDE SEQUENCE [LARGE SCALE GENOMIC DNA]</scope>
</reference>
<name>A0A1J0GW53_9CAUD</name>
<dbReference type="RefSeq" id="YP_009831869.1">
    <property type="nucleotide sequence ID" value="NC_048650.1"/>
</dbReference>
<dbReference type="KEGG" id="vg:55601558"/>
<sequence>MSGTFTDTADRAVLSWLTGSTAPPGWTAPTNVYLALLTADPRQLPIPPGGDTPGFTNDPQLADLAEVAATGYTRQEVFWGAPSTAVNSPSQIQNNIQITFGPFTDSSGMGSATTHGALVDVSSGTVGQVLMTWQWDNPVAAGQNESIIVPSGALTMTLQ</sequence>
<dbReference type="Pfam" id="PF23140">
    <property type="entry name" value="Gp80"/>
    <property type="match status" value="1"/>
</dbReference>
<proteinExistence type="predicted"/>
<accession>A0A1J0GW53</accession>
<dbReference type="GeneID" id="55601558"/>
<keyword evidence="2" id="KW-1185">Reference proteome</keyword>
<dbReference type="EMBL" id="KX925554">
    <property type="protein sequence ID" value="APC46406.1"/>
    <property type="molecule type" value="Genomic_DNA"/>
</dbReference>
<protein>
    <submittedName>
        <fullName evidence="1">Uncharacterized protein</fullName>
    </submittedName>
</protein>
<dbReference type="InterPro" id="IPR056908">
    <property type="entry name" value="Gp80-like"/>
</dbReference>
<organism evidence="1 2">
    <name type="scientific">Streptomyces phage BRock</name>
    <dbReference type="NCBI Taxonomy" id="1913591"/>
    <lineage>
        <taxon>Viruses</taxon>
        <taxon>Duplodnaviria</taxon>
        <taxon>Heunggongvirae</taxon>
        <taxon>Uroviricota</taxon>
        <taxon>Caudoviricetes</taxon>
        <taxon>Borockvirus</taxon>
        <taxon>Borockvirus brock</taxon>
    </lineage>
</organism>
<dbReference type="Proteomes" id="UP000224898">
    <property type="component" value="Segment"/>
</dbReference>
<evidence type="ECO:0000313" key="2">
    <source>
        <dbReference type="Proteomes" id="UP000224898"/>
    </source>
</evidence>